<comment type="caution">
    <text evidence="1">The sequence shown here is derived from an EMBL/GenBank/DDBJ whole genome shotgun (WGS) entry which is preliminary data.</text>
</comment>
<organism evidence="1 2">
    <name type="scientific">Larimichthys crocea</name>
    <name type="common">Large yellow croaker</name>
    <name type="synonym">Pseudosciaena crocea</name>
    <dbReference type="NCBI Taxonomy" id="215358"/>
    <lineage>
        <taxon>Eukaryota</taxon>
        <taxon>Metazoa</taxon>
        <taxon>Chordata</taxon>
        <taxon>Craniata</taxon>
        <taxon>Vertebrata</taxon>
        <taxon>Euteleostomi</taxon>
        <taxon>Actinopterygii</taxon>
        <taxon>Neopterygii</taxon>
        <taxon>Teleostei</taxon>
        <taxon>Neoteleostei</taxon>
        <taxon>Acanthomorphata</taxon>
        <taxon>Eupercaria</taxon>
        <taxon>Sciaenidae</taxon>
        <taxon>Larimichthys</taxon>
    </lineage>
</organism>
<protein>
    <submittedName>
        <fullName evidence="1">Uncharacterized protein</fullName>
    </submittedName>
</protein>
<name>A0A6G0ID69_LARCR</name>
<dbReference type="EMBL" id="REGW02000011">
    <property type="protein sequence ID" value="KAE8289478.1"/>
    <property type="molecule type" value="Genomic_DNA"/>
</dbReference>
<evidence type="ECO:0000313" key="2">
    <source>
        <dbReference type="Proteomes" id="UP000424527"/>
    </source>
</evidence>
<accession>A0A6G0ID69</accession>
<dbReference type="AlphaFoldDB" id="A0A6G0ID69"/>
<evidence type="ECO:0000313" key="1">
    <source>
        <dbReference type="EMBL" id="KAE8289478.1"/>
    </source>
</evidence>
<reference evidence="1 2" key="1">
    <citation type="submission" date="2019-07" db="EMBL/GenBank/DDBJ databases">
        <title>Chromosome genome assembly for large yellow croaker.</title>
        <authorList>
            <person name="Xiao S."/>
        </authorList>
    </citation>
    <scope>NUCLEOTIDE SEQUENCE [LARGE SCALE GENOMIC DNA]</scope>
    <source>
        <strain evidence="1">JMULYC20181020</strain>
        <tissue evidence="1">Muscle</tissue>
    </source>
</reference>
<gene>
    <name evidence="1" type="ORF">D5F01_LYC11179</name>
</gene>
<proteinExistence type="predicted"/>
<keyword evidence="2" id="KW-1185">Reference proteome</keyword>
<dbReference type="Proteomes" id="UP000424527">
    <property type="component" value="Unassembled WGS sequence"/>
</dbReference>
<sequence>MGGLWGAVPALRLTCARPGNELQELDGMRACSAEVRVEAVGLLRTISEPSFRFIAEMVHRILSYLDPPNTMLQAEDIDLFTGAQLVNSACACIEYLRSETEFMTLFERCQGTEPIAKRRRTINSAFAMYVVEGRITQDDPNSKTELRRLYFSCIDAVCGEIRERFGERNCTLMHALKALDPNDPAFLDNKFARPETLVFACGLAGSDPGPMSISVGGEPMLDGTKQFFPAMLNQGQ</sequence>